<dbReference type="Proteomes" id="UP001589647">
    <property type="component" value="Unassembled WGS sequence"/>
</dbReference>
<keyword evidence="6" id="KW-1185">Reference proteome</keyword>
<dbReference type="InterPro" id="IPR050309">
    <property type="entry name" value="Type-B_Carboxylest/Lipase"/>
</dbReference>
<dbReference type="EMBL" id="JBHMEI010000078">
    <property type="protein sequence ID" value="MFB9208523.1"/>
    <property type="molecule type" value="Genomic_DNA"/>
</dbReference>
<dbReference type="PROSITE" id="PS00122">
    <property type="entry name" value="CARBOXYLESTERASE_B_1"/>
    <property type="match status" value="1"/>
</dbReference>
<gene>
    <name evidence="5" type="ORF">ACFFV7_45590</name>
</gene>
<name>A0ABV5IVB6_9ACTN</name>
<dbReference type="PANTHER" id="PTHR11559">
    <property type="entry name" value="CARBOXYLESTERASE"/>
    <property type="match status" value="1"/>
</dbReference>
<dbReference type="EC" id="3.1.1.-" evidence="3"/>
<proteinExistence type="inferred from homology"/>
<evidence type="ECO:0000313" key="6">
    <source>
        <dbReference type="Proteomes" id="UP001589647"/>
    </source>
</evidence>
<organism evidence="5 6">
    <name type="scientific">Nonomuraea spiralis</name>
    <dbReference type="NCBI Taxonomy" id="46182"/>
    <lineage>
        <taxon>Bacteria</taxon>
        <taxon>Bacillati</taxon>
        <taxon>Actinomycetota</taxon>
        <taxon>Actinomycetes</taxon>
        <taxon>Streptosporangiales</taxon>
        <taxon>Streptosporangiaceae</taxon>
        <taxon>Nonomuraea</taxon>
    </lineage>
</organism>
<evidence type="ECO:0000256" key="2">
    <source>
        <dbReference type="ARBA" id="ARBA00022801"/>
    </source>
</evidence>
<dbReference type="InterPro" id="IPR019826">
    <property type="entry name" value="Carboxylesterase_B_AS"/>
</dbReference>
<comment type="similarity">
    <text evidence="1 3">Belongs to the type-B carboxylesterase/lipase family.</text>
</comment>
<dbReference type="InterPro" id="IPR002018">
    <property type="entry name" value="CarbesteraseB"/>
</dbReference>
<keyword evidence="2 3" id="KW-0378">Hydrolase</keyword>
<evidence type="ECO:0000313" key="5">
    <source>
        <dbReference type="EMBL" id="MFB9208523.1"/>
    </source>
</evidence>
<accession>A0ABV5IVB6</accession>
<dbReference type="Gene3D" id="3.40.50.1820">
    <property type="entry name" value="alpha/beta hydrolase"/>
    <property type="match status" value="1"/>
</dbReference>
<evidence type="ECO:0000256" key="3">
    <source>
        <dbReference type="RuleBase" id="RU361235"/>
    </source>
</evidence>
<protein>
    <recommendedName>
        <fullName evidence="3">Carboxylic ester hydrolase</fullName>
        <ecNumber evidence="3">3.1.1.-</ecNumber>
    </recommendedName>
</protein>
<dbReference type="InterPro" id="IPR029058">
    <property type="entry name" value="AB_hydrolase_fold"/>
</dbReference>
<feature type="domain" description="Carboxylesterase type B" evidence="4">
    <location>
        <begin position="3"/>
        <end position="439"/>
    </location>
</feature>
<comment type="caution">
    <text evidence="5">The sequence shown here is derived from an EMBL/GenBank/DDBJ whole genome shotgun (WGS) entry which is preliminary data.</text>
</comment>
<evidence type="ECO:0000259" key="4">
    <source>
        <dbReference type="Pfam" id="PF00135"/>
    </source>
</evidence>
<reference evidence="5 6" key="1">
    <citation type="submission" date="2024-09" db="EMBL/GenBank/DDBJ databases">
        <authorList>
            <person name="Sun Q."/>
            <person name="Mori K."/>
        </authorList>
    </citation>
    <scope>NUCLEOTIDE SEQUENCE [LARGE SCALE GENOMIC DNA]</scope>
    <source>
        <strain evidence="5 6">CCM 3426</strain>
    </source>
</reference>
<sequence>MTTTTAGKVRGVDQDGIAVFRGIPYARSPFGPLRMAAPVPAEPWHGTRDATGFGPRPPQPPMFPGMPTWSSADGLDCLTLNVWSPDPGGSGLPVMVWIHGGAYLTGSADLPEFDARLLAGEGVVVVSFNYRVGMEGFGQVDGAPPNRGLLDQIAALRWVQENIAAFGGDPGRVTLFGESAGAGSIACLMTMPSAAGLFRRAIAQSVPGLFITPELAARVTAAVRARLGGASPYESAPEALITAANAVVAEEFAAEPRRWGALAFASIPFLPVVDGDVLPSLPWPALAAGAARDVDLVVGFNKDEFALFLASDPTPDDLLGHRFDAALATLAPPGADAAYRAALPGASVRELYGRLMSDWLFRMPSALLADAHAGRTFAYELAWSPTPLGACHGLDVPLTFGTLDTPLGTMLTGGAPEAETLSRRFLTAWTRFAATGDPGWPRHEPGTAITHVFDVRPSDVSDPEASSRALWSTTGITVTG</sequence>
<dbReference type="RefSeq" id="WP_189647575.1">
    <property type="nucleotide sequence ID" value="NZ_BMRC01000005.1"/>
</dbReference>
<dbReference type="Pfam" id="PF00135">
    <property type="entry name" value="COesterase"/>
    <property type="match status" value="1"/>
</dbReference>
<dbReference type="SUPFAM" id="SSF53474">
    <property type="entry name" value="alpha/beta-Hydrolases"/>
    <property type="match status" value="1"/>
</dbReference>
<evidence type="ECO:0000256" key="1">
    <source>
        <dbReference type="ARBA" id="ARBA00005964"/>
    </source>
</evidence>